<dbReference type="EMBL" id="CM051395">
    <property type="protein sequence ID" value="KAJ4724179.1"/>
    <property type="molecule type" value="Genomic_DNA"/>
</dbReference>
<comment type="caution">
    <text evidence="1">The sequence shown here is derived from an EMBL/GenBank/DDBJ whole genome shotgun (WGS) entry which is preliminary data.</text>
</comment>
<protein>
    <submittedName>
        <fullName evidence="1">CLAVATA3/ESR (CLE)-related 40-like protein</fullName>
    </submittedName>
</protein>
<evidence type="ECO:0000313" key="2">
    <source>
        <dbReference type="Proteomes" id="UP001164539"/>
    </source>
</evidence>
<keyword evidence="2" id="KW-1185">Reference proteome</keyword>
<organism evidence="1 2">
    <name type="scientific">Melia azedarach</name>
    <name type="common">Chinaberry tree</name>
    <dbReference type="NCBI Taxonomy" id="155640"/>
    <lineage>
        <taxon>Eukaryota</taxon>
        <taxon>Viridiplantae</taxon>
        <taxon>Streptophyta</taxon>
        <taxon>Embryophyta</taxon>
        <taxon>Tracheophyta</taxon>
        <taxon>Spermatophyta</taxon>
        <taxon>Magnoliopsida</taxon>
        <taxon>eudicotyledons</taxon>
        <taxon>Gunneridae</taxon>
        <taxon>Pentapetalae</taxon>
        <taxon>rosids</taxon>
        <taxon>malvids</taxon>
        <taxon>Sapindales</taxon>
        <taxon>Meliaceae</taxon>
        <taxon>Melia</taxon>
    </lineage>
</organism>
<accession>A0ACC1YLC1</accession>
<sequence>MLVFIPLIHSSRPRFQGGTTMAEENTTLVSQDFESNLLKSSANFSTHIVEESARAVPTGPDPLHHNENPAGP</sequence>
<name>A0ACC1YLC1_MELAZ</name>
<gene>
    <name evidence="1" type="ORF">OWV82_003191</name>
</gene>
<dbReference type="Proteomes" id="UP001164539">
    <property type="component" value="Chromosome 2"/>
</dbReference>
<evidence type="ECO:0000313" key="1">
    <source>
        <dbReference type="EMBL" id="KAJ4724179.1"/>
    </source>
</evidence>
<proteinExistence type="predicted"/>
<reference evidence="1 2" key="1">
    <citation type="journal article" date="2023" name="Science">
        <title>Complex scaffold remodeling in plant triterpene biosynthesis.</title>
        <authorList>
            <person name="De La Pena R."/>
            <person name="Hodgson H."/>
            <person name="Liu J.C."/>
            <person name="Stephenson M.J."/>
            <person name="Martin A.C."/>
            <person name="Owen C."/>
            <person name="Harkess A."/>
            <person name="Leebens-Mack J."/>
            <person name="Jimenez L.E."/>
            <person name="Osbourn A."/>
            <person name="Sattely E.S."/>
        </authorList>
    </citation>
    <scope>NUCLEOTIDE SEQUENCE [LARGE SCALE GENOMIC DNA]</scope>
    <source>
        <strain evidence="2">cv. JPN11</strain>
        <tissue evidence="1">Leaf</tissue>
    </source>
</reference>